<dbReference type="PANTHER" id="PTHR12945">
    <property type="entry name" value="TRANSLATION INITIATION FACTOR EIF3-RELATED"/>
    <property type="match status" value="1"/>
</dbReference>
<keyword evidence="5" id="KW-0539">Nucleus</keyword>
<evidence type="ECO:0000256" key="1">
    <source>
        <dbReference type="ARBA" id="ARBA00004123"/>
    </source>
</evidence>
<feature type="compositionally biased region" description="Polar residues" evidence="7">
    <location>
        <begin position="100"/>
        <end position="110"/>
    </location>
</feature>
<dbReference type="GO" id="GO:0031515">
    <property type="term" value="C:tRNA (m1A) methyltransferase complex"/>
    <property type="evidence" value="ECO:0007669"/>
    <property type="project" value="InterPro"/>
</dbReference>
<evidence type="ECO:0000313" key="9">
    <source>
        <dbReference type="Proteomes" id="UP000038040"/>
    </source>
</evidence>
<protein>
    <recommendedName>
        <fullName evidence="3">tRNA (adenine(58)-N(1))-methyltransferase non-catalytic subunit TRM6</fullName>
    </recommendedName>
    <alternativeName>
        <fullName evidence="6">tRNA(m1A58)-methyltransferase subunit TRM6</fullName>
    </alternativeName>
</protein>
<keyword evidence="10" id="KW-1185">Reference proteome</keyword>
<accession>A0A158Q2R2</accession>
<evidence type="ECO:0000256" key="2">
    <source>
        <dbReference type="ARBA" id="ARBA00008320"/>
    </source>
</evidence>
<dbReference type="EMBL" id="UYYG01001151">
    <property type="protein sequence ID" value="VDN55050.1"/>
    <property type="molecule type" value="Genomic_DNA"/>
</dbReference>
<feature type="compositionally biased region" description="Low complexity" evidence="7">
    <location>
        <begin position="80"/>
        <end position="91"/>
    </location>
</feature>
<dbReference type="OrthoDB" id="10254665at2759"/>
<evidence type="ECO:0000313" key="10">
    <source>
        <dbReference type="Proteomes" id="UP000274756"/>
    </source>
</evidence>
<evidence type="ECO:0000256" key="4">
    <source>
        <dbReference type="ARBA" id="ARBA00022694"/>
    </source>
</evidence>
<comment type="subcellular location">
    <subcellularLocation>
        <location evidence="1">Nucleus</location>
    </subcellularLocation>
</comment>
<keyword evidence="4" id="KW-0819">tRNA processing</keyword>
<sequence length="441" mass="49767">MIENSLYVAIQKVGGDHIKICKVARKQEILIQKLRFRFDDAIGQPYGLFEASAGKLRRICPSALNSETVEHHGFSQTDKSTLTESSCETSSADNNRNKTDGGNSSILESNSRPDLALENMQCVAEKLVKNESMIRLSRSRQKVSQEEIHQMKKDGLPAQHLVARLVDGNLSFPERTVYSKKKYIRRKENKHSSRLLILKPSIRLIAQSYYTKDPERIANLRLDLLSHILSLSAVHFGSRCLVFEQCAGLMSAAVIDRLGGYGACIHLHRGSTAQSIPCIDGMNFDSKVRSTFLPLRISTLLNGSIVEPVDDQIDPSNPELPETAFKRRRERLETERIAWKLFISQEIDSFIIISKDVKPIDILQYVWSSLPFASRIVVYSSISEVIIDTFNWLKSRDAIEVQIHDAFLRSHTVLPQNTRPVMQQLVVSGIIISAIKVNPEK</sequence>
<dbReference type="GO" id="GO:0030488">
    <property type="term" value="P:tRNA methylation"/>
    <property type="evidence" value="ECO:0007669"/>
    <property type="project" value="InterPro"/>
</dbReference>
<proteinExistence type="inferred from homology"/>
<dbReference type="Pfam" id="PF04189">
    <property type="entry name" value="Gcd10p"/>
    <property type="match status" value="1"/>
</dbReference>
<dbReference type="GO" id="GO:0005634">
    <property type="term" value="C:nucleus"/>
    <property type="evidence" value="ECO:0007669"/>
    <property type="project" value="UniProtKB-SubCell"/>
</dbReference>
<evidence type="ECO:0000256" key="3">
    <source>
        <dbReference type="ARBA" id="ARBA00021704"/>
    </source>
</evidence>
<dbReference type="Proteomes" id="UP000274756">
    <property type="component" value="Unassembled WGS sequence"/>
</dbReference>
<dbReference type="STRING" id="318479.A0A158Q2R2"/>
<reference evidence="8 10" key="2">
    <citation type="submission" date="2018-11" db="EMBL/GenBank/DDBJ databases">
        <authorList>
            <consortium name="Pathogen Informatics"/>
        </authorList>
    </citation>
    <scope>NUCLEOTIDE SEQUENCE [LARGE SCALE GENOMIC DNA]</scope>
</reference>
<feature type="region of interest" description="Disordered" evidence="7">
    <location>
        <begin position="70"/>
        <end position="110"/>
    </location>
</feature>
<evidence type="ECO:0000256" key="6">
    <source>
        <dbReference type="ARBA" id="ARBA00032319"/>
    </source>
</evidence>
<reference evidence="11" key="1">
    <citation type="submission" date="2016-04" db="UniProtKB">
        <authorList>
            <consortium name="WormBaseParasite"/>
        </authorList>
    </citation>
    <scope>IDENTIFICATION</scope>
</reference>
<dbReference type="InterPro" id="IPR017423">
    <property type="entry name" value="TRM6"/>
</dbReference>
<evidence type="ECO:0000256" key="7">
    <source>
        <dbReference type="SAM" id="MobiDB-lite"/>
    </source>
</evidence>
<evidence type="ECO:0000256" key="5">
    <source>
        <dbReference type="ARBA" id="ARBA00023242"/>
    </source>
</evidence>
<evidence type="ECO:0000313" key="8">
    <source>
        <dbReference type="EMBL" id="VDN55050.1"/>
    </source>
</evidence>
<dbReference type="AlphaFoldDB" id="A0A158Q2R2"/>
<dbReference type="WBParaSite" id="DME_0000066301-mRNA-1">
    <property type="protein sequence ID" value="DME_0000066301-mRNA-1"/>
    <property type="gene ID" value="DME_0000066301"/>
</dbReference>
<organism evidence="9 11">
    <name type="scientific">Dracunculus medinensis</name>
    <name type="common">Guinea worm</name>
    <dbReference type="NCBI Taxonomy" id="318479"/>
    <lineage>
        <taxon>Eukaryota</taxon>
        <taxon>Metazoa</taxon>
        <taxon>Ecdysozoa</taxon>
        <taxon>Nematoda</taxon>
        <taxon>Chromadorea</taxon>
        <taxon>Rhabditida</taxon>
        <taxon>Spirurina</taxon>
        <taxon>Dracunculoidea</taxon>
        <taxon>Dracunculidae</taxon>
        <taxon>Dracunculus</taxon>
    </lineage>
</organism>
<comment type="similarity">
    <text evidence="2">Belongs to the TRM6/GCD10 family.</text>
</comment>
<gene>
    <name evidence="8" type="ORF">DME_LOCUS5023</name>
</gene>
<dbReference type="PANTHER" id="PTHR12945:SF0">
    <property type="entry name" value="TRNA (ADENINE(58)-N(1))-METHYLTRANSFERASE NON-CATALYTIC SUBUNIT TRM6"/>
    <property type="match status" value="1"/>
</dbReference>
<name>A0A158Q2R2_DRAME</name>
<dbReference type="Proteomes" id="UP000038040">
    <property type="component" value="Unplaced"/>
</dbReference>
<evidence type="ECO:0000313" key="11">
    <source>
        <dbReference type="WBParaSite" id="DME_0000066301-mRNA-1"/>
    </source>
</evidence>